<evidence type="ECO:0000313" key="1">
    <source>
        <dbReference type="EMBL" id="CAB4671428.1"/>
    </source>
</evidence>
<dbReference type="EMBL" id="CAFBMY010000023">
    <property type="protein sequence ID" value="CAB4919077.1"/>
    <property type="molecule type" value="Genomic_DNA"/>
</dbReference>
<organism evidence="4">
    <name type="scientific">freshwater metagenome</name>
    <dbReference type="NCBI Taxonomy" id="449393"/>
    <lineage>
        <taxon>unclassified sequences</taxon>
        <taxon>metagenomes</taxon>
        <taxon>ecological metagenomes</taxon>
    </lineage>
</organism>
<sequence length="46" mass="4890">MRITDQVSAIVRIRSYAPGAKVSIVILMPDGSKKTFVVTLGSAPSQ</sequence>
<accession>A0A6J7VA59</accession>
<dbReference type="InterPro" id="IPR036034">
    <property type="entry name" value="PDZ_sf"/>
</dbReference>
<evidence type="ECO:0000313" key="4">
    <source>
        <dbReference type="EMBL" id="CAB5072877.1"/>
    </source>
</evidence>
<dbReference type="Gene3D" id="2.30.42.10">
    <property type="match status" value="1"/>
</dbReference>
<reference evidence="4" key="1">
    <citation type="submission" date="2020-05" db="EMBL/GenBank/DDBJ databases">
        <authorList>
            <person name="Chiriac C."/>
            <person name="Salcher M."/>
            <person name="Ghai R."/>
            <person name="Kavagutti S V."/>
        </authorList>
    </citation>
    <scope>NUCLEOTIDE SEQUENCE</scope>
</reference>
<protein>
    <submittedName>
        <fullName evidence="4">Unannotated protein</fullName>
    </submittedName>
</protein>
<name>A0A6J7VA59_9ZZZZ</name>
<gene>
    <name evidence="1" type="ORF">UFOPK2254_01281</name>
    <name evidence="2" type="ORF">UFOPK3241_00567</name>
    <name evidence="3" type="ORF">UFOPK3707_00249</name>
    <name evidence="4" type="ORF">UFOPK4401_00371</name>
</gene>
<evidence type="ECO:0000313" key="3">
    <source>
        <dbReference type="EMBL" id="CAB4919077.1"/>
    </source>
</evidence>
<dbReference type="AlphaFoldDB" id="A0A6J7VA59"/>
<evidence type="ECO:0000313" key="2">
    <source>
        <dbReference type="EMBL" id="CAB4841995.1"/>
    </source>
</evidence>
<dbReference type="EMBL" id="CAFAZX010000022">
    <property type="protein sequence ID" value="CAB4841995.1"/>
    <property type="molecule type" value="Genomic_DNA"/>
</dbReference>
<dbReference type="EMBL" id="CAEZWO010000156">
    <property type="protein sequence ID" value="CAB4671428.1"/>
    <property type="molecule type" value="Genomic_DNA"/>
</dbReference>
<proteinExistence type="predicted"/>
<dbReference type="EMBL" id="CAFBRB010000024">
    <property type="protein sequence ID" value="CAB5072877.1"/>
    <property type="molecule type" value="Genomic_DNA"/>
</dbReference>